<dbReference type="InterPro" id="IPR022735">
    <property type="entry name" value="bMERB_dom"/>
</dbReference>
<feature type="domain" description="BMERB" evidence="3">
    <location>
        <begin position="300"/>
        <end position="449"/>
    </location>
</feature>
<gene>
    <name evidence="4" type="ORF">AS27_14534</name>
</gene>
<feature type="coiled-coil region" evidence="1">
    <location>
        <begin position="281"/>
        <end position="337"/>
    </location>
</feature>
<dbReference type="Pfam" id="PF12130">
    <property type="entry name" value="bMERB_dom"/>
    <property type="match status" value="1"/>
</dbReference>
<dbReference type="PANTHER" id="PTHR23167:SF39">
    <property type="entry name" value="[F-ACTIN]-MONOOXYGENASE MICAL2"/>
    <property type="match status" value="1"/>
</dbReference>
<dbReference type="InterPro" id="IPR050540">
    <property type="entry name" value="F-actin_Monoox_Mical"/>
</dbReference>
<keyword evidence="1" id="KW-0175">Coiled coil</keyword>
<accession>A0A087RKA5</accession>
<dbReference type="SMART" id="SM01203">
    <property type="entry name" value="DUF3585"/>
    <property type="match status" value="1"/>
</dbReference>
<dbReference type="AlphaFoldDB" id="A0A087RKA5"/>
<name>A0A087RKA5_APTFO</name>
<dbReference type="PROSITE" id="PS51848">
    <property type="entry name" value="BMERB"/>
    <property type="match status" value="1"/>
</dbReference>
<feature type="compositionally biased region" description="Polar residues" evidence="2">
    <location>
        <begin position="46"/>
        <end position="65"/>
    </location>
</feature>
<evidence type="ECO:0000313" key="5">
    <source>
        <dbReference type="Proteomes" id="UP000053286"/>
    </source>
</evidence>
<evidence type="ECO:0000313" key="4">
    <source>
        <dbReference type="EMBL" id="KFM13909.1"/>
    </source>
</evidence>
<organism evidence="4 5">
    <name type="scientific">Aptenodytes forsteri</name>
    <name type="common">Emperor penguin</name>
    <dbReference type="NCBI Taxonomy" id="9233"/>
    <lineage>
        <taxon>Eukaryota</taxon>
        <taxon>Metazoa</taxon>
        <taxon>Chordata</taxon>
        <taxon>Craniata</taxon>
        <taxon>Vertebrata</taxon>
        <taxon>Euteleostomi</taxon>
        <taxon>Archelosauria</taxon>
        <taxon>Archosauria</taxon>
        <taxon>Dinosauria</taxon>
        <taxon>Saurischia</taxon>
        <taxon>Theropoda</taxon>
        <taxon>Coelurosauria</taxon>
        <taxon>Aves</taxon>
        <taxon>Neognathae</taxon>
        <taxon>Neoaves</taxon>
        <taxon>Aequornithes</taxon>
        <taxon>Sphenisciformes</taxon>
        <taxon>Spheniscidae</taxon>
        <taxon>Aptenodytes</taxon>
    </lineage>
</organism>
<protein>
    <submittedName>
        <fullName evidence="4">MICAL C-terminal-like</fullName>
    </submittedName>
</protein>
<dbReference type="Proteomes" id="UP000053286">
    <property type="component" value="Unassembled WGS sequence"/>
</dbReference>
<feature type="region of interest" description="Disordered" evidence="2">
    <location>
        <begin position="26"/>
        <end position="74"/>
    </location>
</feature>
<proteinExistence type="predicted"/>
<dbReference type="STRING" id="9233.A0A087RKA5"/>
<feature type="compositionally biased region" description="Basic and acidic residues" evidence="2">
    <location>
        <begin position="35"/>
        <end position="45"/>
    </location>
</feature>
<dbReference type="PANTHER" id="PTHR23167">
    <property type="entry name" value="CALPONIN HOMOLOGY DOMAIN-CONTAINING PROTEIN DDB_G0272472-RELATED"/>
    <property type="match status" value="1"/>
</dbReference>
<dbReference type="EMBL" id="KL226410">
    <property type="protein sequence ID" value="KFM13909.1"/>
    <property type="molecule type" value="Genomic_DNA"/>
</dbReference>
<evidence type="ECO:0000259" key="3">
    <source>
        <dbReference type="PROSITE" id="PS51848"/>
    </source>
</evidence>
<feature type="non-terminal residue" evidence="4">
    <location>
        <position position="1"/>
    </location>
</feature>
<reference evidence="4 5" key="1">
    <citation type="submission" date="2014-04" db="EMBL/GenBank/DDBJ databases">
        <title>Genome evolution of avian class.</title>
        <authorList>
            <person name="Zhang G."/>
            <person name="Li C."/>
        </authorList>
    </citation>
    <scope>NUCLEOTIDE SEQUENCE [LARGE SCALE GENOMIC DNA]</scope>
    <source>
        <strain evidence="4">BGI_AS27</strain>
    </source>
</reference>
<keyword evidence="5" id="KW-1185">Reference proteome</keyword>
<sequence length="461" mass="52657">AREHAAGQPKSPLRLIANAIKKSILEPLTSSPEGLKQDSDSKTKASSEQAFFSFPSTPSYSLSQTNSNNNRANNAQPQELKVGEWAGEYLGNGSLLSNPSHFSAGSEERSPRDYSEEVSFPVYSPHTRPSKMTSIPQKSYCTRMEDVPGLLEKFTFKETPPGAPMDGVFICNEKEGNSFLSSLPFMKDHSPEDRLHYPSTGVASGLKEQSGFASRAQHSGSKFDLLLTAVQKCSEQYFFASLFCSCILGCEHLPVRKQATEYSTSSSDDEFESKPSLTHKAKRTLRRRRKLEKETKQLIKQEELKRLHKAQAVQRQLEELEERQRALEIFGVKLERELRGESDSGTKDETQMLHEWFELVLERNKLMRYESELLIIAQELELEDHQSRLEQKLREKMAIDDSLKDEMDLNEEDEIFTEMMKVVEERDKLVSSLEEQRVKEKAEDQHFESIILSRGYQLSRI</sequence>
<evidence type="ECO:0000256" key="2">
    <source>
        <dbReference type="SAM" id="MobiDB-lite"/>
    </source>
</evidence>
<feature type="non-terminal residue" evidence="4">
    <location>
        <position position="461"/>
    </location>
</feature>
<evidence type="ECO:0000256" key="1">
    <source>
        <dbReference type="SAM" id="Coils"/>
    </source>
</evidence>